<organism evidence="2 3">
    <name type="scientific">Kaistia geumhonensis</name>
    <dbReference type="NCBI Taxonomy" id="410839"/>
    <lineage>
        <taxon>Bacteria</taxon>
        <taxon>Pseudomonadati</taxon>
        <taxon>Pseudomonadota</taxon>
        <taxon>Alphaproteobacteria</taxon>
        <taxon>Hyphomicrobiales</taxon>
        <taxon>Kaistiaceae</taxon>
        <taxon>Kaistia</taxon>
    </lineage>
</organism>
<evidence type="ECO:0000313" key="2">
    <source>
        <dbReference type="EMBL" id="MDQ0516089.1"/>
    </source>
</evidence>
<protein>
    <recommendedName>
        <fullName evidence="4">Transcriptional regulator</fullName>
    </recommendedName>
</protein>
<feature type="compositionally biased region" description="Basic and acidic residues" evidence="1">
    <location>
        <begin position="1"/>
        <end position="10"/>
    </location>
</feature>
<comment type="caution">
    <text evidence="2">The sequence shown here is derived from an EMBL/GenBank/DDBJ whole genome shotgun (WGS) entry which is preliminary data.</text>
</comment>
<feature type="compositionally biased region" description="Low complexity" evidence="1">
    <location>
        <begin position="11"/>
        <end position="24"/>
    </location>
</feature>
<keyword evidence="3" id="KW-1185">Reference proteome</keyword>
<feature type="region of interest" description="Disordered" evidence="1">
    <location>
        <begin position="1"/>
        <end position="33"/>
    </location>
</feature>
<dbReference type="Proteomes" id="UP001223743">
    <property type="component" value="Unassembled WGS sequence"/>
</dbReference>
<accession>A0ABU0M548</accession>
<evidence type="ECO:0000256" key="1">
    <source>
        <dbReference type="SAM" id="MobiDB-lite"/>
    </source>
</evidence>
<proteinExistence type="predicted"/>
<name>A0ABU0M548_9HYPH</name>
<gene>
    <name evidence="2" type="ORF">QO015_001702</name>
</gene>
<reference evidence="2 3" key="1">
    <citation type="submission" date="2023-07" db="EMBL/GenBank/DDBJ databases">
        <title>Genomic Encyclopedia of Type Strains, Phase IV (KMG-IV): sequencing the most valuable type-strain genomes for metagenomic binning, comparative biology and taxonomic classification.</title>
        <authorList>
            <person name="Goeker M."/>
        </authorList>
    </citation>
    <scope>NUCLEOTIDE SEQUENCE [LARGE SCALE GENOMIC DNA]</scope>
    <source>
        <strain evidence="2 3">B1-1</strain>
    </source>
</reference>
<dbReference type="EMBL" id="JAUSWJ010000001">
    <property type="protein sequence ID" value="MDQ0516089.1"/>
    <property type="molecule type" value="Genomic_DNA"/>
</dbReference>
<dbReference type="RefSeq" id="WP_266280061.1">
    <property type="nucleotide sequence ID" value="NZ_JAPKNF010000001.1"/>
</dbReference>
<sequence length="69" mass="7272">MMDPKDEKVRPGSSPRSEPGSSPRGETERAGREARLAAALKANLMKRKAAARAALPGADLAANEDDETP</sequence>
<evidence type="ECO:0000313" key="3">
    <source>
        <dbReference type="Proteomes" id="UP001223743"/>
    </source>
</evidence>
<evidence type="ECO:0008006" key="4">
    <source>
        <dbReference type="Google" id="ProtNLM"/>
    </source>
</evidence>